<reference evidence="2" key="1">
    <citation type="journal article" date="2017" name="Genome Announc.">
        <title>Draft Genome Sequence of Terrimicrobium sacchariphilum NM-5T, a Facultative Anaerobic Soil Bacterium of the Class Spartobacteria.</title>
        <authorList>
            <person name="Qiu Y.L."/>
            <person name="Tourlousse D.M."/>
            <person name="Matsuura N."/>
            <person name="Ohashi A."/>
            <person name="Sekiguchi Y."/>
        </authorList>
    </citation>
    <scope>NUCLEOTIDE SEQUENCE [LARGE SCALE GENOMIC DNA]</scope>
    <source>
        <strain evidence="2">NM-5</strain>
    </source>
</reference>
<organism evidence="1 2">
    <name type="scientific">Terrimicrobium sacchariphilum</name>
    <dbReference type="NCBI Taxonomy" id="690879"/>
    <lineage>
        <taxon>Bacteria</taxon>
        <taxon>Pseudomonadati</taxon>
        <taxon>Verrucomicrobiota</taxon>
        <taxon>Terrimicrobiia</taxon>
        <taxon>Terrimicrobiales</taxon>
        <taxon>Terrimicrobiaceae</taxon>
        <taxon>Terrimicrobium</taxon>
    </lineage>
</organism>
<name>A0A146GGA7_TERSA</name>
<protein>
    <submittedName>
        <fullName evidence="1">Verru_Chthon cassette protein D</fullName>
    </submittedName>
</protein>
<dbReference type="SUPFAM" id="SSF54523">
    <property type="entry name" value="Pili subunits"/>
    <property type="match status" value="1"/>
</dbReference>
<keyword evidence="2" id="KW-1185">Reference proteome</keyword>
<accession>A0A146GGA7</accession>
<dbReference type="EMBL" id="BDCO01000003">
    <property type="protein sequence ID" value="GAT35456.1"/>
    <property type="molecule type" value="Genomic_DNA"/>
</dbReference>
<dbReference type="NCBIfam" id="TIGR02596">
    <property type="entry name" value="Verru_Chthon cassette protein D"/>
    <property type="match status" value="1"/>
</dbReference>
<dbReference type="InterPro" id="IPR012902">
    <property type="entry name" value="N_methyl_site"/>
</dbReference>
<evidence type="ECO:0000313" key="2">
    <source>
        <dbReference type="Proteomes" id="UP000076023"/>
    </source>
</evidence>
<dbReference type="InterPro" id="IPR045584">
    <property type="entry name" value="Pilin-like"/>
</dbReference>
<evidence type="ECO:0000313" key="1">
    <source>
        <dbReference type="EMBL" id="GAT35456.1"/>
    </source>
</evidence>
<dbReference type="Gene3D" id="3.30.700.10">
    <property type="entry name" value="Glycoprotein, Type 4 Pilin"/>
    <property type="match status" value="1"/>
</dbReference>
<dbReference type="Proteomes" id="UP000076023">
    <property type="component" value="Unassembled WGS sequence"/>
</dbReference>
<gene>
    <name evidence="1" type="ORF">TSACC_3522</name>
</gene>
<dbReference type="InParanoid" id="A0A146GGA7"/>
<sequence>MVAMKMRAFSLVELLVVVAIIGLLAVLAVPAMSSITGGTSMTRAGQIVADQFAYARQEAVGKNREVQVRFVWRDGSQPGYAGVQLWAPAPNDVTSYRPISRISWLPDGTVMASNSKMSPLIAGASIRETNGVFPGRGNTKYCGFRFRPGGGTDLGFDTTSNFVTVVRDRDAAKTDVPDNYAVIQVDQVNGRIRTYRP</sequence>
<dbReference type="Pfam" id="PF07963">
    <property type="entry name" value="N_methyl"/>
    <property type="match status" value="1"/>
</dbReference>
<dbReference type="AlphaFoldDB" id="A0A146GGA7"/>
<dbReference type="STRING" id="690879.TSACC_3522"/>
<dbReference type="InterPro" id="IPR019836">
    <property type="entry name" value="Verru/Chthon_D"/>
</dbReference>
<proteinExistence type="predicted"/>
<dbReference type="NCBIfam" id="TIGR02532">
    <property type="entry name" value="IV_pilin_GFxxxE"/>
    <property type="match status" value="1"/>
</dbReference>
<comment type="caution">
    <text evidence="1">The sequence shown here is derived from an EMBL/GenBank/DDBJ whole genome shotgun (WGS) entry which is preliminary data.</text>
</comment>
<dbReference type="OrthoDB" id="189219at2"/>